<proteinExistence type="predicted"/>
<dbReference type="EMBL" id="CAFABJ010000090">
    <property type="protein sequence ID" value="CAB4829312.1"/>
    <property type="molecule type" value="Genomic_DNA"/>
</dbReference>
<gene>
    <name evidence="1" type="ORF">UFOPK3217_00694</name>
</gene>
<reference evidence="1" key="1">
    <citation type="submission" date="2020-05" db="EMBL/GenBank/DDBJ databases">
        <authorList>
            <person name="Chiriac C."/>
            <person name="Salcher M."/>
            <person name="Ghai R."/>
            <person name="Kavagutti S V."/>
        </authorList>
    </citation>
    <scope>NUCLEOTIDE SEQUENCE</scope>
</reference>
<evidence type="ECO:0000313" key="1">
    <source>
        <dbReference type="EMBL" id="CAB4829312.1"/>
    </source>
</evidence>
<organism evidence="1">
    <name type="scientific">freshwater metagenome</name>
    <dbReference type="NCBI Taxonomy" id="449393"/>
    <lineage>
        <taxon>unclassified sequences</taxon>
        <taxon>metagenomes</taxon>
        <taxon>ecological metagenomes</taxon>
    </lineage>
</organism>
<protein>
    <submittedName>
        <fullName evidence="1">Unannotated protein</fullName>
    </submittedName>
</protein>
<name>A0A6J7A8Z9_9ZZZZ</name>
<sequence>MLNVSPAGAAGVIAYEAIVPPEEAIVYPVIALLTVLVSEGLESVKAGAARGAVVEVGVGGTYAGVVTGSEAADIGDVPSPVVAETVKVYVVSA</sequence>
<accession>A0A6J7A8Z9</accession>
<dbReference type="AlphaFoldDB" id="A0A6J7A8Z9"/>